<sequence>MDNFAFLNVLLVCPGINLRHDVPLRVRPPTSFTAFVESVAARKPSLRLFLKQQDAQIRTYFSQRTTSSKSNGQMYTRITCNKLRTSALTAHDRVGRVHGFSNGAYFGDSVPFACTIHKLHTMHTVAPTAARVISGDQQIQLKSGWGAAGAWRTQRRCSRLHSCWRLARTLKCRPSVMEKPTAGNAGWQHGR</sequence>
<organism evidence="1 2">
    <name type="scientific">Clathrospora elynae</name>
    <dbReference type="NCBI Taxonomy" id="706981"/>
    <lineage>
        <taxon>Eukaryota</taxon>
        <taxon>Fungi</taxon>
        <taxon>Dikarya</taxon>
        <taxon>Ascomycota</taxon>
        <taxon>Pezizomycotina</taxon>
        <taxon>Dothideomycetes</taxon>
        <taxon>Pleosporomycetidae</taxon>
        <taxon>Pleosporales</taxon>
        <taxon>Diademaceae</taxon>
        <taxon>Clathrospora</taxon>
    </lineage>
</organism>
<gene>
    <name evidence="1" type="ORF">EJ02DRAFT_468442</name>
</gene>
<evidence type="ECO:0000313" key="2">
    <source>
        <dbReference type="Proteomes" id="UP000800038"/>
    </source>
</evidence>
<accession>A0A6A5SI53</accession>
<proteinExistence type="predicted"/>
<dbReference type="EMBL" id="ML976089">
    <property type="protein sequence ID" value="KAF1939059.1"/>
    <property type="molecule type" value="Genomic_DNA"/>
</dbReference>
<name>A0A6A5SI53_9PLEO</name>
<protein>
    <submittedName>
        <fullName evidence="1">Uncharacterized protein</fullName>
    </submittedName>
</protein>
<dbReference type="AlphaFoldDB" id="A0A6A5SI53"/>
<reference evidence="1" key="1">
    <citation type="journal article" date="2020" name="Stud. Mycol.">
        <title>101 Dothideomycetes genomes: a test case for predicting lifestyles and emergence of pathogens.</title>
        <authorList>
            <person name="Haridas S."/>
            <person name="Albert R."/>
            <person name="Binder M."/>
            <person name="Bloem J."/>
            <person name="Labutti K."/>
            <person name="Salamov A."/>
            <person name="Andreopoulos B."/>
            <person name="Baker S."/>
            <person name="Barry K."/>
            <person name="Bills G."/>
            <person name="Bluhm B."/>
            <person name="Cannon C."/>
            <person name="Castanera R."/>
            <person name="Culley D."/>
            <person name="Daum C."/>
            <person name="Ezra D."/>
            <person name="Gonzalez J."/>
            <person name="Henrissat B."/>
            <person name="Kuo A."/>
            <person name="Liang C."/>
            <person name="Lipzen A."/>
            <person name="Lutzoni F."/>
            <person name="Magnuson J."/>
            <person name="Mondo S."/>
            <person name="Nolan M."/>
            <person name="Ohm R."/>
            <person name="Pangilinan J."/>
            <person name="Park H.-J."/>
            <person name="Ramirez L."/>
            <person name="Alfaro M."/>
            <person name="Sun H."/>
            <person name="Tritt A."/>
            <person name="Yoshinaga Y."/>
            <person name="Zwiers L.-H."/>
            <person name="Turgeon B."/>
            <person name="Goodwin S."/>
            <person name="Spatafora J."/>
            <person name="Crous P."/>
            <person name="Grigoriev I."/>
        </authorList>
    </citation>
    <scope>NUCLEOTIDE SEQUENCE</scope>
    <source>
        <strain evidence="1">CBS 161.51</strain>
    </source>
</reference>
<keyword evidence="2" id="KW-1185">Reference proteome</keyword>
<dbReference type="Proteomes" id="UP000800038">
    <property type="component" value="Unassembled WGS sequence"/>
</dbReference>
<evidence type="ECO:0000313" key="1">
    <source>
        <dbReference type="EMBL" id="KAF1939059.1"/>
    </source>
</evidence>